<name>A0A3M7S0J3_BRAPC</name>
<keyword evidence="2" id="KW-1185">Reference proteome</keyword>
<evidence type="ECO:0000313" key="1">
    <source>
        <dbReference type="EMBL" id="RNA29351.1"/>
    </source>
</evidence>
<accession>A0A3M7S0J3</accession>
<protein>
    <submittedName>
        <fullName evidence="1">Uncharacterized protein</fullName>
    </submittedName>
</protein>
<reference evidence="1 2" key="1">
    <citation type="journal article" date="2018" name="Sci. Rep.">
        <title>Genomic signatures of local adaptation to the degree of environmental predictability in rotifers.</title>
        <authorList>
            <person name="Franch-Gras L."/>
            <person name="Hahn C."/>
            <person name="Garcia-Roger E.M."/>
            <person name="Carmona M.J."/>
            <person name="Serra M."/>
            <person name="Gomez A."/>
        </authorList>
    </citation>
    <scope>NUCLEOTIDE SEQUENCE [LARGE SCALE GENOMIC DNA]</scope>
    <source>
        <strain evidence="1">HYR1</strain>
    </source>
</reference>
<comment type="caution">
    <text evidence="1">The sequence shown here is derived from an EMBL/GenBank/DDBJ whole genome shotgun (WGS) entry which is preliminary data.</text>
</comment>
<sequence length="92" mass="11267">MKYSSKQSEQRLSVKSQVQTLNNFQNLPYDLFICENLILYITLQLFYKTKKEFTEIYANFFKENLPGLIKIKDLKRKFNSIFIFEYFPKFWI</sequence>
<dbReference type="Proteomes" id="UP000276133">
    <property type="component" value="Unassembled WGS sequence"/>
</dbReference>
<evidence type="ECO:0000313" key="2">
    <source>
        <dbReference type="Proteomes" id="UP000276133"/>
    </source>
</evidence>
<proteinExistence type="predicted"/>
<organism evidence="1 2">
    <name type="scientific">Brachionus plicatilis</name>
    <name type="common">Marine rotifer</name>
    <name type="synonym">Brachionus muelleri</name>
    <dbReference type="NCBI Taxonomy" id="10195"/>
    <lineage>
        <taxon>Eukaryota</taxon>
        <taxon>Metazoa</taxon>
        <taxon>Spiralia</taxon>
        <taxon>Gnathifera</taxon>
        <taxon>Rotifera</taxon>
        <taxon>Eurotatoria</taxon>
        <taxon>Monogononta</taxon>
        <taxon>Pseudotrocha</taxon>
        <taxon>Ploima</taxon>
        <taxon>Brachionidae</taxon>
        <taxon>Brachionus</taxon>
    </lineage>
</organism>
<dbReference type="EMBL" id="REGN01002236">
    <property type="protein sequence ID" value="RNA29351.1"/>
    <property type="molecule type" value="Genomic_DNA"/>
</dbReference>
<gene>
    <name evidence="1" type="ORF">BpHYR1_032049</name>
</gene>
<dbReference type="AlphaFoldDB" id="A0A3M7S0J3"/>